<evidence type="ECO:0000256" key="3">
    <source>
        <dbReference type="ARBA" id="ARBA00022692"/>
    </source>
</evidence>
<evidence type="ECO:0000256" key="1">
    <source>
        <dbReference type="ARBA" id="ARBA00004651"/>
    </source>
</evidence>
<dbReference type="EMBL" id="JBGNYA010000001">
    <property type="protein sequence ID" value="MFA1611762.1"/>
    <property type="molecule type" value="Genomic_DNA"/>
</dbReference>
<dbReference type="PANTHER" id="PTHR30482:SF17">
    <property type="entry name" value="ABC TRANSPORTER ATP-BINDING PROTEIN"/>
    <property type="match status" value="1"/>
</dbReference>
<dbReference type="CDD" id="cd06581">
    <property type="entry name" value="TM_PBP1_LivM_like"/>
    <property type="match status" value="1"/>
</dbReference>
<evidence type="ECO:0000256" key="5">
    <source>
        <dbReference type="ARBA" id="ARBA00023136"/>
    </source>
</evidence>
<feature type="transmembrane region" description="Helical" evidence="7">
    <location>
        <begin position="194"/>
        <end position="214"/>
    </location>
</feature>
<comment type="subcellular location">
    <subcellularLocation>
        <location evidence="1">Cell membrane</location>
        <topology evidence="1">Multi-pass membrane protein</topology>
    </subcellularLocation>
</comment>
<keyword evidence="9" id="KW-1185">Reference proteome</keyword>
<feature type="transmembrane region" description="Helical" evidence="7">
    <location>
        <begin position="141"/>
        <end position="158"/>
    </location>
</feature>
<feature type="transmembrane region" description="Helical" evidence="7">
    <location>
        <begin position="92"/>
        <end position="109"/>
    </location>
</feature>
<keyword evidence="2" id="KW-1003">Cell membrane</keyword>
<organism evidence="8 9">
    <name type="scientific">Halobellus rubicundus</name>
    <dbReference type="NCBI Taxonomy" id="2996466"/>
    <lineage>
        <taxon>Archaea</taxon>
        <taxon>Methanobacteriati</taxon>
        <taxon>Methanobacteriota</taxon>
        <taxon>Stenosarchaea group</taxon>
        <taxon>Halobacteria</taxon>
        <taxon>Halobacteriales</taxon>
        <taxon>Haloferacaceae</taxon>
        <taxon>Halobellus</taxon>
    </lineage>
</organism>
<feature type="transmembrane region" description="Helical" evidence="7">
    <location>
        <begin position="248"/>
        <end position="268"/>
    </location>
</feature>
<gene>
    <name evidence="8" type="ORF">OS889_12180</name>
</gene>
<keyword evidence="5 7" id="KW-0472">Membrane</keyword>
<feature type="transmembrane region" description="Helical" evidence="7">
    <location>
        <begin position="31"/>
        <end position="53"/>
    </location>
</feature>
<evidence type="ECO:0000313" key="9">
    <source>
        <dbReference type="Proteomes" id="UP001570511"/>
    </source>
</evidence>
<feature type="region of interest" description="Disordered" evidence="6">
    <location>
        <begin position="377"/>
        <end position="397"/>
    </location>
</feature>
<dbReference type="Pfam" id="PF02653">
    <property type="entry name" value="BPD_transp_2"/>
    <property type="match status" value="1"/>
</dbReference>
<evidence type="ECO:0000313" key="8">
    <source>
        <dbReference type="EMBL" id="MFA1611762.1"/>
    </source>
</evidence>
<dbReference type="GO" id="GO:0005886">
    <property type="term" value="C:plasma membrane"/>
    <property type="evidence" value="ECO:0007669"/>
    <property type="project" value="UniProtKB-SubCell"/>
</dbReference>
<feature type="transmembrane region" description="Helical" evidence="7">
    <location>
        <begin position="115"/>
        <end position="136"/>
    </location>
</feature>
<keyword evidence="3 7" id="KW-0812">Transmembrane</keyword>
<evidence type="ECO:0000256" key="7">
    <source>
        <dbReference type="SAM" id="Phobius"/>
    </source>
</evidence>
<evidence type="ECO:0000256" key="2">
    <source>
        <dbReference type="ARBA" id="ARBA00022475"/>
    </source>
</evidence>
<name>A0ABD5MCX7_9EURY</name>
<dbReference type="RefSeq" id="WP_372390133.1">
    <property type="nucleotide sequence ID" value="NZ_JBGNYA010000001.1"/>
</dbReference>
<dbReference type="Proteomes" id="UP001570511">
    <property type="component" value="Unassembled WGS sequence"/>
</dbReference>
<feature type="transmembrane region" description="Helical" evidence="7">
    <location>
        <begin position="325"/>
        <end position="353"/>
    </location>
</feature>
<sequence length="397" mass="43424">MNREDLRRRIGVDGRLLSVETWDQIKHTERFIGGAAVVFVLTFSWTISSAPVISDFVQGYHRLALSMMAWMLLGLSFNFLLGQTGLLSFGHAMFWGGSGYAAALFALHVSGSPLLILVVGVLFSVVLAFLSALVLLRLHGVYFAIVTLAIAQTLYRLVREPLEPITKGINGLRPSFDPLLGVFALGEYRGPLEFLGSGMYVFLGIFFVATIVLITRVRKSPYGLIFKAVQENETRARFVGLDVWRYKYAAFMLSAFIGGLAGTLFFMVTGPGLMSGSVVPERMLWTNSGNLVVMVVLGGLGTLAGPLVGVFLFQWMGSVLNGLGWVIPGLSILGPIGQYWQMLVALAFTAVVWTYPEGVWGMITDATAALREPQTIPEKLKRKTPGLRSDAEQGDDR</sequence>
<reference evidence="8 9" key="1">
    <citation type="submission" date="2024-08" db="EMBL/GenBank/DDBJ databases">
        <title>Halobellus sp. MBLA0158 whole genome sequence.</title>
        <authorList>
            <person name="Hwang C.Y."/>
            <person name="Cho E.-S."/>
            <person name="Seo M.-J."/>
        </authorList>
    </citation>
    <scope>NUCLEOTIDE SEQUENCE [LARGE SCALE GENOMIC DNA]</scope>
    <source>
        <strain evidence="8 9">MBLA0158</strain>
    </source>
</reference>
<feature type="transmembrane region" description="Helical" evidence="7">
    <location>
        <begin position="59"/>
        <end position="80"/>
    </location>
</feature>
<evidence type="ECO:0000256" key="6">
    <source>
        <dbReference type="SAM" id="MobiDB-lite"/>
    </source>
</evidence>
<feature type="transmembrane region" description="Helical" evidence="7">
    <location>
        <begin position="288"/>
        <end position="313"/>
    </location>
</feature>
<dbReference type="PANTHER" id="PTHR30482">
    <property type="entry name" value="HIGH-AFFINITY BRANCHED-CHAIN AMINO ACID TRANSPORT SYSTEM PERMEASE"/>
    <property type="match status" value="1"/>
</dbReference>
<dbReference type="AlphaFoldDB" id="A0ABD5MCX7"/>
<keyword evidence="4 7" id="KW-1133">Transmembrane helix</keyword>
<accession>A0ABD5MCX7</accession>
<dbReference type="InterPro" id="IPR043428">
    <property type="entry name" value="LivM-like"/>
</dbReference>
<comment type="caution">
    <text evidence="8">The sequence shown here is derived from an EMBL/GenBank/DDBJ whole genome shotgun (WGS) entry which is preliminary data.</text>
</comment>
<evidence type="ECO:0000256" key="4">
    <source>
        <dbReference type="ARBA" id="ARBA00022989"/>
    </source>
</evidence>
<proteinExistence type="predicted"/>
<protein>
    <submittedName>
        <fullName evidence="8">Branched-chain amino acid ABC transporter permease</fullName>
    </submittedName>
</protein>
<dbReference type="InterPro" id="IPR001851">
    <property type="entry name" value="ABC_transp_permease"/>
</dbReference>